<accession>A0A0E9WGT6</accession>
<organism evidence="1">
    <name type="scientific">Anguilla anguilla</name>
    <name type="common">European freshwater eel</name>
    <name type="synonym">Muraena anguilla</name>
    <dbReference type="NCBI Taxonomy" id="7936"/>
    <lineage>
        <taxon>Eukaryota</taxon>
        <taxon>Metazoa</taxon>
        <taxon>Chordata</taxon>
        <taxon>Craniata</taxon>
        <taxon>Vertebrata</taxon>
        <taxon>Euteleostomi</taxon>
        <taxon>Actinopterygii</taxon>
        <taxon>Neopterygii</taxon>
        <taxon>Teleostei</taxon>
        <taxon>Anguilliformes</taxon>
        <taxon>Anguillidae</taxon>
        <taxon>Anguilla</taxon>
    </lineage>
</organism>
<reference evidence="1" key="2">
    <citation type="journal article" date="2015" name="Fish Shellfish Immunol.">
        <title>Early steps in the European eel (Anguilla anguilla)-Vibrio vulnificus interaction in the gills: Role of the RtxA13 toxin.</title>
        <authorList>
            <person name="Callol A."/>
            <person name="Pajuelo D."/>
            <person name="Ebbesson L."/>
            <person name="Teles M."/>
            <person name="MacKenzie S."/>
            <person name="Amaro C."/>
        </authorList>
    </citation>
    <scope>NUCLEOTIDE SEQUENCE</scope>
</reference>
<protein>
    <submittedName>
        <fullName evidence="1">Uncharacterized protein</fullName>
    </submittedName>
</protein>
<dbReference type="EMBL" id="GBXM01019076">
    <property type="protein sequence ID" value="JAH89501.1"/>
    <property type="molecule type" value="Transcribed_RNA"/>
</dbReference>
<reference evidence="1" key="1">
    <citation type="submission" date="2014-11" db="EMBL/GenBank/DDBJ databases">
        <authorList>
            <person name="Amaro Gonzalez C."/>
        </authorList>
    </citation>
    <scope>NUCLEOTIDE SEQUENCE</scope>
</reference>
<proteinExistence type="predicted"/>
<name>A0A0E9WGT6_ANGAN</name>
<evidence type="ECO:0000313" key="1">
    <source>
        <dbReference type="EMBL" id="JAH89501.1"/>
    </source>
</evidence>
<dbReference type="AlphaFoldDB" id="A0A0E9WGT6"/>
<sequence length="33" mass="3847">MQIYAQCRFVPLLSKQLPNFTMKSYKPIKTSSP</sequence>